<accession>A0A176S0X8</accession>
<reference evidence="2 3" key="1">
    <citation type="submission" date="2016-05" db="EMBL/GenBank/DDBJ databases">
        <title>Single-cell genome of chain-forming Candidatus Thiomargarita nelsonii and comparison to other large sulfur-oxidizing bacteria.</title>
        <authorList>
            <person name="Winkel M."/>
            <person name="Salman V."/>
            <person name="Woyke T."/>
            <person name="Schulz-Vogt H."/>
            <person name="Richter M."/>
            <person name="Flood B."/>
            <person name="Bailey J."/>
            <person name="Amann R."/>
            <person name="Mussmann M."/>
        </authorList>
    </citation>
    <scope>NUCLEOTIDE SEQUENCE [LARGE SCALE GENOMIC DNA]</scope>
    <source>
        <strain evidence="2 3">THI036</strain>
    </source>
</reference>
<evidence type="ECO:0000313" key="3">
    <source>
        <dbReference type="Proteomes" id="UP000076962"/>
    </source>
</evidence>
<evidence type="ECO:0008006" key="4">
    <source>
        <dbReference type="Google" id="ProtNLM"/>
    </source>
</evidence>
<dbReference type="Proteomes" id="UP000076962">
    <property type="component" value="Unassembled WGS sequence"/>
</dbReference>
<gene>
    <name evidence="2" type="ORF">THIOM_002658</name>
</gene>
<keyword evidence="1" id="KW-0472">Membrane</keyword>
<dbReference type="InterPro" id="IPR010380">
    <property type="entry name" value="DUF975"/>
</dbReference>
<comment type="caution">
    <text evidence="2">The sequence shown here is derived from an EMBL/GenBank/DDBJ whole genome shotgun (WGS) entry which is preliminary data.</text>
</comment>
<keyword evidence="3" id="KW-1185">Reference proteome</keyword>
<feature type="transmembrane region" description="Helical" evidence="1">
    <location>
        <begin position="235"/>
        <end position="254"/>
    </location>
</feature>
<feature type="transmembrane region" description="Helical" evidence="1">
    <location>
        <begin position="167"/>
        <end position="186"/>
    </location>
</feature>
<keyword evidence="1" id="KW-1133">Transmembrane helix</keyword>
<evidence type="ECO:0000313" key="2">
    <source>
        <dbReference type="EMBL" id="OAD21568.1"/>
    </source>
</evidence>
<protein>
    <recommendedName>
        <fullName evidence="4">Glycerophosphoryl diester phosphodiesterase membrane domain-containing protein</fullName>
    </recommendedName>
</protein>
<name>A0A176S0X8_9GAMM</name>
<dbReference type="PANTHER" id="PTHR40076:SF1">
    <property type="entry name" value="MEMBRANE PROTEIN"/>
    <property type="match status" value="1"/>
</dbReference>
<proteinExistence type="predicted"/>
<dbReference type="PANTHER" id="PTHR40076">
    <property type="entry name" value="MEMBRANE PROTEIN-RELATED"/>
    <property type="match status" value="1"/>
</dbReference>
<sequence>MYLALTKDVAIGYIYLLICLHTFSIHKEQINMTTDNPYKPPATEIHDNLGASETGGTFQDGIDGNYDFLIMDVIKEAWEKTYGVKVTLLGAFLVYWLVLLPVTFGLDFVFATIMGFPGFDSNSIVVIILISLIQQSILAAILYPFIAGIMMVGVRRSVDLPVSLSMVFGYLVYTIPVAIAAILMTILTMIGFFLLIIPGLYLSVAYLLTIPLIVEKNLGSWQAMEASRKAITHHWFKVFFTYFVMSIIMMISAIPLGIGLIWTLPMMVNVGGILYRIMFGVEEAR</sequence>
<feature type="transmembrane region" description="Helical" evidence="1">
    <location>
        <begin position="124"/>
        <end position="146"/>
    </location>
</feature>
<evidence type="ECO:0000256" key="1">
    <source>
        <dbReference type="SAM" id="Phobius"/>
    </source>
</evidence>
<organism evidence="2 3">
    <name type="scientific">Candidatus Thiomargarita nelsonii</name>
    <dbReference type="NCBI Taxonomy" id="1003181"/>
    <lineage>
        <taxon>Bacteria</taxon>
        <taxon>Pseudomonadati</taxon>
        <taxon>Pseudomonadota</taxon>
        <taxon>Gammaproteobacteria</taxon>
        <taxon>Thiotrichales</taxon>
        <taxon>Thiotrichaceae</taxon>
        <taxon>Thiomargarita</taxon>
    </lineage>
</organism>
<feature type="transmembrane region" description="Helical" evidence="1">
    <location>
        <begin position="192"/>
        <end position="214"/>
    </location>
</feature>
<dbReference type="AlphaFoldDB" id="A0A176S0X8"/>
<feature type="transmembrane region" description="Helical" evidence="1">
    <location>
        <begin position="82"/>
        <end position="104"/>
    </location>
</feature>
<dbReference type="PATRIC" id="fig|1003181.4.peg.3623"/>
<dbReference type="EMBL" id="LUTY01001540">
    <property type="protein sequence ID" value="OAD21568.1"/>
    <property type="molecule type" value="Genomic_DNA"/>
</dbReference>
<keyword evidence="1" id="KW-0812">Transmembrane</keyword>
<feature type="transmembrane region" description="Helical" evidence="1">
    <location>
        <begin position="260"/>
        <end position="279"/>
    </location>
</feature>